<proteinExistence type="predicted"/>
<keyword evidence="1" id="KW-0472">Membrane</keyword>
<gene>
    <name evidence="2" type="ORF">WJ0W_007136</name>
</gene>
<feature type="transmembrane region" description="Helical" evidence="1">
    <location>
        <begin position="34"/>
        <end position="57"/>
    </location>
</feature>
<reference evidence="2" key="1">
    <citation type="submission" date="2022-06" db="EMBL/GenBank/DDBJ databases">
        <authorList>
            <person name="Dietemann V."/>
            <person name="Ory F."/>
            <person name="Dainat B."/>
            <person name="Oberhansli S."/>
        </authorList>
    </citation>
    <scope>NUCLEOTIDE SEQUENCE</scope>
    <source>
        <strain evidence="2">Ena-SAMPLE-TAB-26-04-2022-14:26:32:270-5432</strain>
    </source>
</reference>
<organism evidence="2 3">
    <name type="scientific">Paenibacillus melissococcoides</name>
    <dbReference type="NCBI Taxonomy" id="2912268"/>
    <lineage>
        <taxon>Bacteria</taxon>
        <taxon>Bacillati</taxon>
        <taxon>Bacillota</taxon>
        <taxon>Bacilli</taxon>
        <taxon>Bacillales</taxon>
        <taxon>Paenibacillaceae</taxon>
        <taxon>Paenibacillus</taxon>
    </lineage>
</organism>
<evidence type="ECO:0000313" key="2">
    <source>
        <dbReference type="EMBL" id="CAH8248468.1"/>
    </source>
</evidence>
<dbReference type="RefSeq" id="WP_261945471.1">
    <property type="nucleotide sequence ID" value="NZ_CALYLO010000010.1"/>
</dbReference>
<dbReference type="EMBL" id="CALYLO010000010">
    <property type="protein sequence ID" value="CAH8248468.1"/>
    <property type="molecule type" value="Genomic_DNA"/>
</dbReference>
<evidence type="ECO:0000256" key="1">
    <source>
        <dbReference type="SAM" id="Phobius"/>
    </source>
</evidence>
<dbReference type="Pfam" id="PF12648">
    <property type="entry name" value="TcpE"/>
    <property type="match status" value="1"/>
</dbReference>
<keyword evidence="1" id="KW-0812">Transmembrane</keyword>
<comment type="caution">
    <text evidence="2">The sequence shown here is derived from an EMBL/GenBank/DDBJ whole genome shotgun (WGS) entry which is preliminary data.</text>
</comment>
<accession>A0ABN8UD62</accession>
<name>A0ABN8UD62_9BACL</name>
<protein>
    <submittedName>
        <fullName evidence="2">TcpE family conjugal transfer membrane protein</fullName>
    </submittedName>
</protein>
<evidence type="ECO:0000313" key="3">
    <source>
        <dbReference type="Proteomes" id="UP001154322"/>
    </source>
</evidence>
<feature type="transmembrane region" description="Helical" evidence="1">
    <location>
        <begin position="69"/>
        <end position="84"/>
    </location>
</feature>
<dbReference type="Proteomes" id="UP001154322">
    <property type="component" value="Unassembled WGS sequence"/>
</dbReference>
<keyword evidence="3" id="KW-1185">Reference proteome</keyword>
<keyword evidence="1" id="KW-1133">Transmembrane helix</keyword>
<sequence>MHYKTYIRMFKVKFEISSIGAGDKRIRLPQGVSITFDMAVVTLLTLPLCRYLIAPIIGLLSGGQDSIELWIYALITAVLIGWFSRKFEPAGRSIVLFGLDLIKFVFRSKFSDGWSKRDSKIYQGNVQPVRVSLYDQKKCGQFPASGEPDEFELRVAANVKVRRGRAIFRLTGSKTSPGIYQVSKRKIEPRRQETLVLRRRHSGTSEGGIN</sequence>
<dbReference type="InterPro" id="IPR025608">
    <property type="entry name" value="TcpE"/>
</dbReference>